<dbReference type="PROSITE" id="PS00981">
    <property type="entry name" value="G_PROTEIN_RECEP_F3_3"/>
    <property type="match status" value="1"/>
</dbReference>
<keyword evidence="9" id="KW-0675">Receptor</keyword>
<dbReference type="InterPro" id="IPR011500">
    <property type="entry name" value="GPCR_3_9-Cys_dom"/>
</dbReference>
<feature type="signal peptide" evidence="13">
    <location>
        <begin position="1"/>
        <end position="22"/>
    </location>
</feature>
<evidence type="ECO:0000256" key="5">
    <source>
        <dbReference type="ARBA" id="ARBA00022729"/>
    </source>
</evidence>
<accession>A0A4W6FFN0</accession>
<dbReference type="GO" id="GO:0004930">
    <property type="term" value="F:G protein-coupled receptor activity"/>
    <property type="evidence" value="ECO:0007669"/>
    <property type="project" value="UniProtKB-KW"/>
</dbReference>
<keyword evidence="6 12" id="KW-1133">Transmembrane helix</keyword>
<feature type="transmembrane region" description="Helical" evidence="12">
    <location>
        <begin position="606"/>
        <end position="627"/>
    </location>
</feature>
<dbReference type="PRINTS" id="PR01535">
    <property type="entry name" value="VOMERONASL2R"/>
</dbReference>
<dbReference type="Proteomes" id="UP000314980">
    <property type="component" value="Unassembled WGS sequence"/>
</dbReference>
<evidence type="ECO:0000256" key="12">
    <source>
        <dbReference type="SAM" id="Phobius"/>
    </source>
</evidence>
<name>A0A4W6FFN0_LATCA</name>
<feature type="transmembrane region" description="Helical" evidence="12">
    <location>
        <begin position="794"/>
        <end position="818"/>
    </location>
</feature>
<evidence type="ECO:0000256" key="2">
    <source>
        <dbReference type="ARBA" id="ARBA00007242"/>
    </source>
</evidence>
<dbReference type="FunFam" id="3.40.50.2300:FF:000016">
    <property type="entry name" value="Taste 1 receptor member 2"/>
    <property type="match status" value="1"/>
</dbReference>
<evidence type="ECO:0000256" key="8">
    <source>
        <dbReference type="ARBA" id="ARBA00023136"/>
    </source>
</evidence>
<evidence type="ECO:0000259" key="14">
    <source>
        <dbReference type="PROSITE" id="PS50259"/>
    </source>
</evidence>
<feature type="chain" id="PRO_5021204610" description="G-protein coupled receptors family 3 profile domain-containing protein" evidence="13">
    <location>
        <begin position="23"/>
        <end position="834"/>
    </location>
</feature>
<keyword evidence="16" id="KW-1185">Reference proteome</keyword>
<reference evidence="15" key="3">
    <citation type="submission" date="2025-09" db="UniProtKB">
        <authorList>
            <consortium name="Ensembl"/>
        </authorList>
    </citation>
    <scope>IDENTIFICATION</scope>
</reference>
<dbReference type="Pfam" id="PF01094">
    <property type="entry name" value="ANF_receptor"/>
    <property type="match status" value="1"/>
</dbReference>
<evidence type="ECO:0000313" key="16">
    <source>
        <dbReference type="Proteomes" id="UP000314980"/>
    </source>
</evidence>
<comment type="subcellular location">
    <subcellularLocation>
        <location evidence="1">Cell membrane</location>
        <topology evidence="1">Multi-pass membrane protein</topology>
    </subcellularLocation>
</comment>
<dbReference type="InterPro" id="IPR017978">
    <property type="entry name" value="GPCR_3_C"/>
</dbReference>
<dbReference type="PANTHER" id="PTHR24061:SF528">
    <property type="entry name" value="C-FAMILY ODORANT RECEPTOR OLFCD2-RELATED"/>
    <property type="match status" value="1"/>
</dbReference>
<reference evidence="16" key="1">
    <citation type="submission" date="2015-09" db="EMBL/GenBank/DDBJ databases">
        <authorList>
            <person name="Sai Rama Sridatta P."/>
        </authorList>
    </citation>
    <scope>NUCLEOTIDE SEQUENCE [LARGE SCALE GENOMIC DNA]</scope>
</reference>
<evidence type="ECO:0000256" key="13">
    <source>
        <dbReference type="SAM" id="SignalP"/>
    </source>
</evidence>
<dbReference type="FunFam" id="2.10.50.30:FF:000002">
    <property type="entry name" value="Vomeronasal 2 receptor, h1"/>
    <property type="match status" value="1"/>
</dbReference>
<evidence type="ECO:0000256" key="11">
    <source>
        <dbReference type="ARBA" id="ARBA00023224"/>
    </source>
</evidence>
<dbReference type="InterPro" id="IPR028082">
    <property type="entry name" value="Peripla_BP_I"/>
</dbReference>
<dbReference type="PANTHER" id="PTHR24061">
    <property type="entry name" value="CALCIUM-SENSING RECEPTOR-RELATED"/>
    <property type="match status" value="1"/>
</dbReference>
<evidence type="ECO:0000313" key="15">
    <source>
        <dbReference type="Ensembl" id="ENSLCAP00010049764.1"/>
    </source>
</evidence>
<keyword evidence="3" id="KW-1003">Cell membrane</keyword>
<evidence type="ECO:0000256" key="4">
    <source>
        <dbReference type="ARBA" id="ARBA00022692"/>
    </source>
</evidence>
<feature type="transmembrane region" description="Helical" evidence="12">
    <location>
        <begin position="567"/>
        <end position="591"/>
    </location>
</feature>
<dbReference type="Ensembl" id="ENSLCAT00010051016.1">
    <property type="protein sequence ID" value="ENSLCAP00010049764.1"/>
    <property type="gene ID" value="ENSLCAG00010023153.1"/>
</dbReference>
<evidence type="ECO:0000256" key="7">
    <source>
        <dbReference type="ARBA" id="ARBA00023040"/>
    </source>
</evidence>
<dbReference type="PRINTS" id="PR00248">
    <property type="entry name" value="GPCRMGR"/>
</dbReference>
<dbReference type="Gene3D" id="2.10.50.30">
    <property type="entry name" value="GPCR, family 3, nine cysteines domain"/>
    <property type="match status" value="1"/>
</dbReference>
<proteinExistence type="inferred from homology"/>
<organism evidence="15 16">
    <name type="scientific">Lates calcarifer</name>
    <name type="common">Barramundi</name>
    <name type="synonym">Holocentrus calcarifer</name>
    <dbReference type="NCBI Taxonomy" id="8187"/>
    <lineage>
        <taxon>Eukaryota</taxon>
        <taxon>Metazoa</taxon>
        <taxon>Chordata</taxon>
        <taxon>Craniata</taxon>
        <taxon>Vertebrata</taxon>
        <taxon>Euteleostomi</taxon>
        <taxon>Actinopterygii</taxon>
        <taxon>Neopterygii</taxon>
        <taxon>Teleostei</taxon>
        <taxon>Neoteleostei</taxon>
        <taxon>Acanthomorphata</taxon>
        <taxon>Carangaria</taxon>
        <taxon>Carangaria incertae sedis</taxon>
        <taxon>Centropomidae</taxon>
        <taxon>Lates</taxon>
    </lineage>
</organism>
<dbReference type="InterPro" id="IPR004073">
    <property type="entry name" value="GPCR_3_vmron_rcpt_2"/>
</dbReference>
<reference evidence="15" key="2">
    <citation type="submission" date="2025-08" db="UniProtKB">
        <authorList>
            <consortium name="Ensembl"/>
        </authorList>
    </citation>
    <scope>IDENTIFICATION</scope>
</reference>
<dbReference type="CDD" id="cd15283">
    <property type="entry name" value="7tmC_V2R_pheromone"/>
    <property type="match status" value="1"/>
</dbReference>
<keyword evidence="4 12" id="KW-0812">Transmembrane</keyword>
<evidence type="ECO:0000256" key="10">
    <source>
        <dbReference type="ARBA" id="ARBA00023180"/>
    </source>
</evidence>
<protein>
    <recommendedName>
        <fullName evidence="14">G-protein coupled receptors family 3 profile domain-containing protein</fullName>
    </recommendedName>
</protein>
<dbReference type="InterPro" id="IPR000337">
    <property type="entry name" value="GPCR_3"/>
</dbReference>
<sequence length="834" mass="92677">MEISALFIGLRLALSLFELNSALVNGYREGLKQRAVLTEARSNDGVSTEASSVKCKLQGTTRLPVFSMDGDYIIGGVFSIHHYIHTVKHNYTTMPEPLRCTGSIDTRELRFSRAMIFAIEEINNSTKLLPGIRLGYQIHDSCASVPMAVQVAFQLSNGLDPVFYTGDNCSQSDTVMAIIGESGSTPSISMSRVIGPFNIPQVSHFATCACLSNKQEYPSFFRTIPNDQFQADALAKLVKHFSWTWIGAVRSDSEYGNNGMASFLDAAHKEGICVEYSESFYRTDPRSKIQRVADVIRRSTATVVVAFAASGDLMILFEELTQKPSPPRQWIGSEAWVTDPNMLRFTLCTGTIGFGIQQSVIPGLRDFLLDLSPTEVAQSPVLTEFWEHAFKCRLGKSEKVVLCDGTEDITTLQSPYTNKQKFRITNMVYKAVYAIAHAVHNTVLNIQIYELVNWQKSKSGSIELVTVGLYDASLPVGQEFHINKNITWVEDTLVHIFCSDSCPPGTRKVLQKGKPICCYDCIPCPEGEISNATDSPDCFPCPKEFWPNAERNICFPKPVEFLSYNEVLGIILAAFSVGGACLAVITAAVFFRHRTSPIVRANNSELSFLLLFSLTLCFLCSLTFIGTPSEWSCMLRHTAFGITFVLCISCVLGKTIVVLMAFKATLPGSNVMKWFGPPQQRMTVVSFTFIQVLICTIWLVLRPPFPLKNLTIYKERIILECALGSVVGFWAVLGYIGLLAVFCFVLAVLARKLPDNFNEAKLITFSMLIFCAVWITFIPAYVSSPGKFTVAVEIFAILASSFGLILCIFAPKCFIILFKPEKNTKKHLMNKNQY</sequence>
<dbReference type="InterPro" id="IPR038550">
    <property type="entry name" value="GPCR_3_9-Cys_sf"/>
</dbReference>
<dbReference type="InterPro" id="IPR017979">
    <property type="entry name" value="GPCR_3_CS"/>
</dbReference>
<feature type="domain" description="G-protein coupled receptors family 3 profile" evidence="14">
    <location>
        <begin position="568"/>
        <end position="832"/>
    </location>
</feature>
<evidence type="ECO:0000256" key="1">
    <source>
        <dbReference type="ARBA" id="ARBA00004651"/>
    </source>
</evidence>
<dbReference type="Pfam" id="PF00003">
    <property type="entry name" value="7tm_3"/>
    <property type="match status" value="1"/>
</dbReference>
<feature type="transmembrane region" description="Helical" evidence="12">
    <location>
        <begin position="729"/>
        <end position="750"/>
    </location>
</feature>
<dbReference type="InterPro" id="IPR000068">
    <property type="entry name" value="GPCR_3_Ca_sens_rcpt-rel"/>
</dbReference>
<dbReference type="SUPFAM" id="SSF53822">
    <property type="entry name" value="Periplasmic binding protein-like I"/>
    <property type="match status" value="1"/>
</dbReference>
<feature type="transmembrane region" description="Helical" evidence="12">
    <location>
        <begin position="639"/>
        <end position="662"/>
    </location>
</feature>
<evidence type="ECO:0000256" key="9">
    <source>
        <dbReference type="ARBA" id="ARBA00023170"/>
    </source>
</evidence>
<keyword evidence="7" id="KW-0297">G-protein coupled receptor</keyword>
<dbReference type="PROSITE" id="PS50259">
    <property type="entry name" value="G_PROTEIN_RECEP_F3_4"/>
    <property type="match status" value="1"/>
</dbReference>
<keyword evidence="8 12" id="KW-0472">Membrane</keyword>
<evidence type="ECO:0000256" key="3">
    <source>
        <dbReference type="ARBA" id="ARBA00022475"/>
    </source>
</evidence>
<keyword evidence="11" id="KW-0807">Transducer</keyword>
<comment type="similarity">
    <text evidence="2">Belongs to the G-protein coupled receptor 3 family.</text>
</comment>
<feature type="transmembrane region" description="Helical" evidence="12">
    <location>
        <begin position="683"/>
        <end position="701"/>
    </location>
</feature>
<dbReference type="InterPro" id="IPR001828">
    <property type="entry name" value="ANF_lig-bd_rcpt"/>
</dbReference>
<dbReference type="Pfam" id="PF07562">
    <property type="entry name" value="NCD3G"/>
    <property type="match status" value="1"/>
</dbReference>
<keyword evidence="10" id="KW-0325">Glycoprotein</keyword>
<dbReference type="GO" id="GO:0005886">
    <property type="term" value="C:plasma membrane"/>
    <property type="evidence" value="ECO:0007669"/>
    <property type="project" value="UniProtKB-SubCell"/>
</dbReference>
<dbReference type="GeneTree" id="ENSGT00940000163991"/>
<dbReference type="Gene3D" id="3.40.50.2300">
    <property type="match status" value="2"/>
</dbReference>
<evidence type="ECO:0000256" key="6">
    <source>
        <dbReference type="ARBA" id="ARBA00022989"/>
    </source>
</evidence>
<dbReference type="AlphaFoldDB" id="A0A4W6FFN0"/>
<feature type="transmembrane region" description="Helical" evidence="12">
    <location>
        <begin position="762"/>
        <end position="782"/>
    </location>
</feature>
<keyword evidence="5 13" id="KW-0732">Signal</keyword>